<evidence type="ECO:0000313" key="3">
    <source>
        <dbReference type="Proteomes" id="UP001151760"/>
    </source>
</evidence>
<accession>A0ABQ5C1U0</accession>
<dbReference type="Proteomes" id="UP001151760">
    <property type="component" value="Unassembled WGS sequence"/>
</dbReference>
<protein>
    <submittedName>
        <fullName evidence="2">Uncharacterized protein</fullName>
    </submittedName>
</protein>
<feature type="compositionally biased region" description="Polar residues" evidence="1">
    <location>
        <begin position="54"/>
        <end position="71"/>
    </location>
</feature>
<proteinExistence type="predicted"/>
<comment type="caution">
    <text evidence="2">The sequence shown here is derived from an EMBL/GenBank/DDBJ whole genome shotgun (WGS) entry which is preliminary data.</text>
</comment>
<organism evidence="2 3">
    <name type="scientific">Tanacetum coccineum</name>
    <dbReference type="NCBI Taxonomy" id="301880"/>
    <lineage>
        <taxon>Eukaryota</taxon>
        <taxon>Viridiplantae</taxon>
        <taxon>Streptophyta</taxon>
        <taxon>Embryophyta</taxon>
        <taxon>Tracheophyta</taxon>
        <taxon>Spermatophyta</taxon>
        <taxon>Magnoliopsida</taxon>
        <taxon>eudicotyledons</taxon>
        <taxon>Gunneridae</taxon>
        <taxon>Pentapetalae</taxon>
        <taxon>asterids</taxon>
        <taxon>campanulids</taxon>
        <taxon>Asterales</taxon>
        <taxon>Asteraceae</taxon>
        <taxon>Asteroideae</taxon>
        <taxon>Anthemideae</taxon>
        <taxon>Anthemidinae</taxon>
        <taxon>Tanacetum</taxon>
    </lineage>
</organism>
<evidence type="ECO:0000313" key="2">
    <source>
        <dbReference type="EMBL" id="GJT20981.1"/>
    </source>
</evidence>
<dbReference type="EMBL" id="BQNB010013850">
    <property type="protein sequence ID" value="GJT20981.1"/>
    <property type="molecule type" value="Genomic_DNA"/>
</dbReference>
<gene>
    <name evidence="2" type="ORF">Tco_0890918</name>
</gene>
<reference evidence="2" key="1">
    <citation type="journal article" date="2022" name="Int. J. Mol. Sci.">
        <title>Draft Genome of Tanacetum Coccineum: Genomic Comparison of Closely Related Tanacetum-Family Plants.</title>
        <authorList>
            <person name="Yamashiro T."/>
            <person name="Shiraishi A."/>
            <person name="Nakayama K."/>
            <person name="Satake H."/>
        </authorList>
    </citation>
    <scope>NUCLEOTIDE SEQUENCE</scope>
</reference>
<keyword evidence="3" id="KW-1185">Reference proteome</keyword>
<sequence length="284" mass="30595">MNTTLGIGFSIKLDDTMNEDALVVVASAVKEVVTSSVVEMTVEKDKRSSLEDTTILGSFPPLSTQGATMTGNAPGKSSYANVTSKPSGKKLNFRTLFTPRGNGIDVVVPVESIRAIQYRHVLKKPNASSSGNKKKGVEPTIEVSNSNPFEVLNSVDNDVELGSNGGTLNLVNNRANSSGSSFMNVDNSSTGTTPITDKIRKFEDLLTSGQAILVDEAGNPLKKVEFPGNYDSEDEVLSVDNDMAHSLASERVGFCTQSLLEQWRDSYGNADYDEVPYDDDMYEG</sequence>
<reference evidence="2" key="2">
    <citation type="submission" date="2022-01" db="EMBL/GenBank/DDBJ databases">
        <authorList>
            <person name="Yamashiro T."/>
            <person name="Shiraishi A."/>
            <person name="Satake H."/>
            <person name="Nakayama K."/>
        </authorList>
    </citation>
    <scope>NUCLEOTIDE SEQUENCE</scope>
</reference>
<name>A0ABQ5C1U0_9ASTR</name>
<feature type="region of interest" description="Disordered" evidence="1">
    <location>
        <begin position="54"/>
        <end position="84"/>
    </location>
</feature>
<evidence type="ECO:0000256" key="1">
    <source>
        <dbReference type="SAM" id="MobiDB-lite"/>
    </source>
</evidence>